<dbReference type="InterPro" id="IPR036271">
    <property type="entry name" value="Tet_transcr_reg_TetR-rel_C_sf"/>
</dbReference>
<evidence type="ECO:0000256" key="1">
    <source>
        <dbReference type="ARBA" id="ARBA00023125"/>
    </source>
</evidence>
<dbReference type="Gene3D" id="1.10.10.60">
    <property type="entry name" value="Homeodomain-like"/>
    <property type="match status" value="1"/>
</dbReference>
<evidence type="ECO:0000313" key="4">
    <source>
        <dbReference type="EMBL" id="THF59620.1"/>
    </source>
</evidence>
<dbReference type="Gene3D" id="1.10.357.10">
    <property type="entry name" value="Tetracycline Repressor, domain 2"/>
    <property type="match status" value="1"/>
</dbReference>
<dbReference type="PANTHER" id="PTHR30055:SF146">
    <property type="entry name" value="HTH-TYPE TRANSCRIPTIONAL DUAL REGULATOR CECR"/>
    <property type="match status" value="1"/>
</dbReference>
<dbReference type="Pfam" id="PF14246">
    <property type="entry name" value="TetR_C_7"/>
    <property type="match status" value="1"/>
</dbReference>
<dbReference type="SUPFAM" id="SSF46689">
    <property type="entry name" value="Homeodomain-like"/>
    <property type="match status" value="1"/>
</dbReference>
<dbReference type="InterPro" id="IPR050109">
    <property type="entry name" value="HTH-type_TetR-like_transc_reg"/>
</dbReference>
<dbReference type="RefSeq" id="WP_136352975.1">
    <property type="nucleotide sequence ID" value="NZ_SSNY01000001.1"/>
</dbReference>
<evidence type="ECO:0000256" key="2">
    <source>
        <dbReference type="PROSITE-ProRule" id="PRU00335"/>
    </source>
</evidence>
<name>A0ABY2QBH5_9HYPH</name>
<sequence>MTTAIVPDTLPPPVSLPRGHEAKRASILDAAGSVFCREGFAGANIDLIAAEAGVSRQTVYNHHGDKQTLFQAVVRDLTERSNAGVFATLATFPDQPKDIEADLIAFCMRLNRNCVCNREGKFLRKLMQAESERYPELFSEWRDHGPAKTWSALAARLARLAHAGYLDIDDPDVAARQFLALANADLHMTFLLGGTPSEAEVLSSATNGMRAFLRAYGTARCVAEKPQPAAV</sequence>
<organism evidence="4 5">
    <name type="scientific">Ollibium composti</name>
    <dbReference type="NCBI Taxonomy" id="2675109"/>
    <lineage>
        <taxon>Bacteria</taxon>
        <taxon>Pseudomonadati</taxon>
        <taxon>Pseudomonadota</taxon>
        <taxon>Alphaproteobacteria</taxon>
        <taxon>Hyphomicrobiales</taxon>
        <taxon>Phyllobacteriaceae</taxon>
        <taxon>Ollibium</taxon>
    </lineage>
</organism>
<dbReference type="Proteomes" id="UP000306441">
    <property type="component" value="Unassembled WGS sequence"/>
</dbReference>
<evidence type="ECO:0000313" key="5">
    <source>
        <dbReference type="Proteomes" id="UP000306441"/>
    </source>
</evidence>
<proteinExistence type="predicted"/>
<keyword evidence="5" id="KW-1185">Reference proteome</keyword>
<dbReference type="InterPro" id="IPR001647">
    <property type="entry name" value="HTH_TetR"/>
</dbReference>
<feature type="DNA-binding region" description="H-T-H motif" evidence="2">
    <location>
        <begin position="44"/>
        <end position="63"/>
    </location>
</feature>
<reference evidence="4 5" key="1">
    <citation type="submission" date="2019-04" db="EMBL/GenBank/DDBJ databases">
        <title>Mesorhizobium composti sp. nov., isolated from compost.</title>
        <authorList>
            <person name="Lin S.-Y."/>
            <person name="Hameed A."/>
            <person name="Hsieh Y.-T."/>
            <person name="Young C.-C."/>
        </authorList>
    </citation>
    <scope>NUCLEOTIDE SEQUENCE [LARGE SCALE GENOMIC DNA]</scope>
    <source>
        <strain evidence="4 5">CC-YTH430</strain>
    </source>
</reference>
<dbReference type="InterPro" id="IPR039536">
    <property type="entry name" value="TetR_C_Proteobacteria"/>
</dbReference>
<dbReference type="PANTHER" id="PTHR30055">
    <property type="entry name" value="HTH-TYPE TRANSCRIPTIONAL REGULATOR RUTR"/>
    <property type="match status" value="1"/>
</dbReference>
<comment type="caution">
    <text evidence="4">The sequence shown here is derived from an EMBL/GenBank/DDBJ whole genome shotgun (WGS) entry which is preliminary data.</text>
</comment>
<accession>A0ABY2QBH5</accession>
<protein>
    <submittedName>
        <fullName evidence="4">TetR/AcrR family transcriptional regulator</fullName>
    </submittedName>
</protein>
<dbReference type="EMBL" id="SSNY01000001">
    <property type="protein sequence ID" value="THF59620.1"/>
    <property type="molecule type" value="Genomic_DNA"/>
</dbReference>
<dbReference type="PROSITE" id="PS50977">
    <property type="entry name" value="HTH_TETR_2"/>
    <property type="match status" value="1"/>
</dbReference>
<dbReference type="SUPFAM" id="SSF48498">
    <property type="entry name" value="Tetracyclin repressor-like, C-terminal domain"/>
    <property type="match status" value="1"/>
</dbReference>
<keyword evidence="1 2" id="KW-0238">DNA-binding</keyword>
<dbReference type="PRINTS" id="PR00455">
    <property type="entry name" value="HTHTETR"/>
</dbReference>
<dbReference type="Pfam" id="PF00440">
    <property type="entry name" value="TetR_N"/>
    <property type="match status" value="1"/>
</dbReference>
<dbReference type="InterPro" id="IPR009057">
    <property type="entry name" value="Homeodomain-like_sf"/>
</dbReference>
<feature type="domain" description="HTH tetR-type" evidence="3">
    <location>
        <begin position="21"/>
        <end position="81"/>
    </location>
</feature>
<evidence type="ECO:0000259" key="3">
    <source>
        <dbReference type="PROSITE" id="PS50977"/>
    </source>
</evidence>
<gene>
    <name evidence="4" type="ORF">E6C48_00715</name>
</gene>